<organism evidence="1 2">
    <name type="scientific">Panagrolaimus superbus</name>
    <dbReference type="NCBI Taxonomy" id="310955"/>
    <lineage>
        <taxon>Eukaryota</taxon>
        <taxon>Metazoa</taxon>
        <taxon>Ecdysozoa</taxon>
        <taxon>Nematoda</taxon>
        <taxon>Chromadorea</taxon>
        <taxon>Rhabditida</taxon>
        <taxon>Tylenchina</taxon>
        <taxon>Panagrolaimomorpha</taxon>
        <taxon>Panagrolaimoidea</taxon>
        <taxon>Panagrolaimidae</taxon>
        <taxon>Panagrolaimus</taxon>
    </lineage>
</organism>
<reference evidence="2" key="1">
    <citation type="submission" date="2022-11" db="UniProtKB">
        <authorList>
            <consortium name="WormBaseParasite"/>
        </authorList>
    </citation>
    <scope>IDENTIFICATION</scope>
</reference>
<protein>
    <submittedName>
        <fullName evidence="2">Uncharacterized protein</fullName>
    </submittedName>
</protein>
<evidence type="ECO:0000313" key="1">
    <source>
        <dbReference type="Proteomes" id="UP000887577"/>
    </source>
</evidence>
<proteinExistence type="predicted"/>
<dbReference type="Proteomes" id="UP000887577">
    <property type="component" value="Unplaced"/>
</dbReference>
<accession>A0A914Y5M0</accession>
<dbReference type="AlphaFoldDB" id="A0A914Y5M0"/>
<dbReference type="WBParaSite" id="PSU_v2.g14538.t1">
    <property type="protein sequence ID" value="PSU_v2.g14538.t1"/>
    <property type="gene ID" value="PSU_v2.g14538"/>
</dbReference>
<evidence type="ECO:0000313" key="2">
    <source>
        <dbReference type="WBParaSite" id="PSU_v2.g14538.t1"/>
    </source>
</evidence>
<sequence length="104" mass="12272">MKISSNIIDMRWKEIHFIQEAIEMMKEQGIEESLVKDFELVVGVLEWEMDEKNVLESDLPPLGPESTKFADISTWSILFFDLLHDNMHRIVDLNYSLKMLTKTR</sequence>
<name>A0A914Y5M0_9BILA</name>
<keyword evidence="1" id="KW-1185">Reference proteome</keyword>